<dbReference type="EMBL" id="UINC01014651">
    <property type="protein sequence ID" value="SVA62360.1"/>
    <property type="molecule type" value="Genomic_DNA"/>
</dbReference>
<evidence type="ECO:0000256" key="4">
    <source>
        <dbReference type="ARBA" id="ARBA00022980"/>
    </source>
</evidence>
<dbReference type="GO" id="GO:0005737">
    <property type="term" value="C:cytoplasm"/>
    <property type="evidence" value="ECO:0007669"/>
    <property type="project" value="UniProtKB-ARBA"/>
</dbReference>
<dbReference type="PANTHER" id="PTHR21349:SF0">
    <property type="entry name" value="LARGE RIBOSOMAL SUBUNIT PROTEIN BL21M"/>
    <property type="match status" value="1"/>
</dbReference>
<evidence type="ECO:0000256" key="6">
    <source>
        <dbReference type="SAM" id="MobiDB-lite"/>
    </source>
</evidence>
<dbReference type="PROSITE" id="PS01169">
    <property type="entry name" value="RIBOSOMAL_L21"/>
    <property type="match status" value="1"/>
</dbReference>
<keyword evidence="4" id="KW-0689">Ribosomal protein</keyword>
<dbReference type="GO" id="GO:1990904">
    <property type="term" value="C:ribonucleoprotein complex"/>
    <property type="evidence" value="ECO:0007669"/>
    <property type="project" value="UniProtKB-KW"/>
</dbReference>
<sequence>MYAVFKTGGKQYRATQGQKVKLEKINANSGDKVLFTEVLMVGEGSDVEIGTPFLTNASVEAKVLEEGKDKKIEVIKFKRRKNYKRTFGHRQCYTLVEITGIKVKKETKPKTKKAAPKTKKAAPKTKKAAPKTKKVTTATKKKSSSNKKKIEAKD</sequence>
<dbReference type="AlphaFoldDB" id="A0A381XCQ8"/>
<feature type="region of interest" description="Disordered" evidence="6">
    <location>
        <begin position="105"/>
        <end position="154"/>
    </location>
</feature>
<dbReference type="HAMAP" id="MF_01363">
    <property type="entry name" value="Ribosomal_bL21"/>
    <property type="match status" value="1"/>
</dbReference>
<keyword evidence="5" id="KW-0687">Ribonucleoprotein</keyword>
<accession>A0A381XCQ8</accession>
<dbReference type="InterPro" id="IPR028909">
    <property type="entry name" value="bL21-like"/>
</dbReference>
<reference evidence="7" key="1">
    <citation type="submission" date="2018-05" db="EMBL/GenBank/DDBJ databases">
        <authorList>
            <person name="Lanie J.A."/>
            <person name="Ng W.-L."/>
            <person name="Kazmierczak K.M."/>
            <person name="Andrzejewski T.M."/>
            <person name="Davidsen T.M."/>
            <person name="Wayne K.J."/>
            <person name="Tettelin H."/>
            <person name="Glass J.I."/>
            <person name="Rusch D."/>
            <person name="Podicherti R."/>
            <person name="Tsui H.-C.T."/>
            <person name="Winkler M.E."/>
        </authorList>
    </citation>
    <scope>NUCLEOTIDE SEQUENCE</scope>
</reference>
<dbReference type="Pfam" id="PF00829">
    <property type="entry name" value="Ribosomal_L21p"/>
    <property type="match status" value="1"/>
</dbReference>
<dbReference type="InterPro" id="IPR001787">
    <property type="entry name" value="Ribosomal_bL21"/>
</dbReference>
<dbReference type="GO" id="GO:0006412">
    <property type="term" value="P:translation"/>
    <property type="evidence" value="ECO:0007669"/>
    <property type="project" value="InterPro"/>
</dbReference>
<protein>
    <recommendedName>
        <fullName evidence="8">50S ribosomal protein L21</fullName>
    </recommendedName>
</protein>
<name>A0A381XCQ8_9ZZZZ</name>
<evidence type="ECO:0000256" key="5">
    <source>
        <dbReference type="ARBA" id="ARBA00023274"/>
    </source>
</evidence>
<dbReference type="SUPFAM" id="SSF141091">
    <property type="entry name" value="L21p-like"/>
    <property type="match status" value="1"/>
</dbReference>
<keyword evidence="3" id="KW-0694">RNA-binding</keyword>
<dbReference type="InterPro" id="IPR036164">
    <property type="entry name" value="bL21-like_sf"/>
</dbReference>
<dbReference type="NCBIfam" id="TIGR00061">
    <property type="entry name" value="L21"/>
    <property type="match status" value="1"/>
</dbReference>
<evidence type="ECO:0000256" key="2">
    <source>
        <dbReference type="ARBA" id="ARBA00022730"/>
    </source>
</evidence>
<dbReference type="PANTHER" id="PTHR21349">
    <property type="entry name" value="50S RIBOSOMAL PROTEIN L21"/>
    <property type="match status" value="1"/>
</dbReference>
<organism evidence="7">
    <name type="scientific">marine metagenome</name>
    <dbReference type="NCBI Taxonomy" id="408172"/>
    <lineage>
        <taxon>unclassified sequences</taxon>
        <taxon>metagenomes</taxon>
        <taxon>ecological metagenomes</taxon>
    </lineage>
</organism>
<feature type="compositionally biased region" description="Basic residues" evidence="6">
    <location>
        <begin position="110"/>
        <end position="147"/>
    </location>
</feature>
<evidence type="ECO:0000256" key="1">
    <source>
        <dbReference type="ARBA" id="ARBA00008563"/>
    </source>
</evidence>
<evidence type="ECO:0000313" key="7">
    <source>
        <dbReference type="EMBL" id="SVA62360.1"/>
    </source>
</evidence>
<keyword evidence="2" id="KW-0699">rRNA-binding</keyword>
<evidence type="ECO:0000256" key="3">
    <source>
        <dbReference type="ARBA" id="ARBA00022884"/>
    </source>
</evidence>
<comment type="similarity">
    <text evidence="1">Belongs to the bacterial ribosomal protein bL21 family.</text>
</comment>
<dbReference type="GO" id="GO:0003735">
    <property type="term" value="F:structural constituent of ribosome"/>
    <property type="evidence" value="ECO:0007669"/>
    <property type="project" value="InterPro"/>
</dbReference>
<evidence type="ECO:0008006" key="8">
    <source>
        <dbReference type="Google" id="ProtNLM"/>
    </source>
</evidence>
<gene>
    <name evidence="7" type="ORF">METZ01_LOCUS115214</name>
</gene>
<dbReference type="GO" id="GO:0019843">
    <property type="term" value="F:rRNA binding"/>
    <property type="evidence" value="ECO:0007669"/>
    <property type="project" value="UniProtKB-KW"/>
</dbReference>
<proteinExistence type="inferred from homology"/>
<dbReference type="InterPro" id="IPR018258">
    <property type="entry name" value="Ribosomal_bL21_CS"/>
</dbReference>
<dbReference type="GO" id="GO:0005840">
    <property type="term" value="C:ribosome"/>
    <property type="evidence" value="ECO:0007669"/>
    <property type="project" value="UniProtKB-KW"/>
</dbReference>